<feature type="transmembrane region" description="Helical" evidence="5">
    <location>
        <begin position="300"/>
        <end position="324"/>
    </location>
</feature>
<comment type="subcellular location">
    <subcellularLocation>
        <location evidence="1">Membrane</location>
        <topology evidence="1">Multi-pass membrane protein</topology>
    </subcellularLocation>
</comment>
<dbReference type="RefSeq" id="WP_038091921.1">
    <property type="nucleotide sequence ID" value="NZ_JMIR01000031.1"/>
</dbReference>
<feature type="transmembrane region" description="Helical" evidence="5">
    <location>
        <begin position="432"/>
        <end position="450"/>
    </location>
</feature>
<dbReference type="EMBL" id="JMIR01000031">
    <property type="protein sequence ID" value="KEO81847.1"/>
    <property type="molecule type" value="Genomic_DNA"/>
</dbReference>
<feature type="transmembrane region" description="Helical" evidence="5">
    <location>
        <begin position="371"/>
        <end position="387"/>
    </location>
</feature>
<dbReference type="GO" id="GO:0016020">
    <property type="term" value="C:membrane"/>
    <property type="evidence" value="ECO:0007669"/>
    <property type="project" value="UniProtKB-SubCell"/>
</dbReference>
<reference evidence="6 7" key="1">
    <citation type="journal article" date="2013" name="Int. J. Syst. Evol. Microbiol.">
        <title>Tumebacillus flagellatus sp. nov., an alpha-amylase/pullulanase-producing bacterium isolated from cassava wastewater.</title>
        <authorList>
            <person name="Wang Q."/>
            <person name="Xie N."/>
            <person name="Qin Y."/>
            <person name="Shen N."/>
            <person name="Zhu J."/>
            <person name="Mi H."/>
            <person name="Huang R."/>
        </authorList>
    </citation>
    <scope>NUCLEOTIDE SEQUENCE [LARGE SCALE GENOMIC DNA]</scope>
    <source>
        <strain evidence="6 7">GST4</strain>
    </source>
</reference>
<feature type="transmembrane region" description="Helical" evidence="5">
    <location>
        <begin position="66"/>
        <end position="85"/>
    </location>
</feature>
<keyword evidence="3 5" id="KW-1133">Transmembrane helix</keyword>
<dbReference type="PANTHER" id="PTHR47704">
    <property type="entry name" value="POTASSIUM TRANSPORTER KIMA"/>
    <property type="match status" value="1"/>
</dbReference>
<accession>A0A074M760</accession>
<dbReference type="AlphaFoldDB" id="A0A074M760"/>
<evidence type="ECO:0000256" key="2">
    <source>
        <dbReference type="ARBA" id="ARBA00022692"/>
    </source>
</evidence>
<feature type="transmembrane region" description="Helical" evidence="5">
    <location>
        <begin position="407"/>
        <end position="426"/>
    </location>
</feature>
<name>A0A074M760_9BACL</name>
<proteinExistence type="predicted"/>
<dbReference type="InterPro" id="IPR002293">
    <property type="entry name" value="AA/rel_permease1"/>
</dbReference>
<feature type="transmembrane region" description="Helical" evidence="5">
    <location>
        <begin position="145"/>
        <end position="163"/>
    </location>
</feature>
<dbReference type="STRING" id="1157490.EL26_18585"/>
<feature type="transmembrane region" description="Helical" evidence="5">
    <location>
        <begin position="175"/>
        <end position="192"/>
    </location>
</feature>
<evidence type="ECO:0000313" key="7">
    <source>
        <dbReference type="Proteomes" id="UP000027931"/>
    </source>
</evidence>
<feature type="transmembrane region" description="Helical" evidence="5">
    <location>
        <begin position="106"/>
        <end position="133"/>
    </location>
</feature>
<dbReference type="Proteomes" id="UP000027931">
    <property type="component" value="Unassembled WGS sequence"/>
</dbReference>
<keyword evidence="4 5" id="KW-0472">Membrane</keyword>
<evidence type="ECO:0000256" key="5">
    <source>
        <dbReference type="SAM" id="Phobius"/>
    </source>
</evidence>
<dbReference type="PANTHER" id="PTHR47704:SF1">
    <property type="entry name" value="POTASSIUM TRANSPORTER KIMA"/>
    <property type="match status" value="1"/>
</dbReference>
<keyword evidence="7" id="KW-1185">Reference proteome</keyword>
<gene>
    <name evidence="6" type="ORF">EL26_18585</name>
</gene>
<feature type="transmembrane region" description="Helical" evidence="5">
    <location>
        <begin position="345"/>
        <end position="365"/>
    </location>
</feature>
<feature type="transmembrane region" description="Helical" evidence="5">
    <location>
        <begin position="212"/>
        <end position="231"/>
    </location>
</feature>
<evidence type="ECO:0000313" key="6">
    <source>
        <dbReference type="EMBL" id="KEO81847.1"/>
    </source>
</evidence>
<evidence type="ECO:0000256" key="1">
    <source>
        <dbReference type="ARBA" id="ARBA00004141"/>
    </source>
</evidence>
<dbReference type="Pfam" id="PF13520">
    <property type="entry name" value="AA_permease_2"/>
    <property type="match status" value="1"/>
</dbReference>
<dbReference type="eggNOG" id="COG0531">
    <property type="taxonomic scope" value="Bacteria"/>
</dbReference>
<keyword evidence="2 5" id="KW-0812">Transmembrane</keyword>
<dbReference type="Gene3D" id="1.20.1740.10">
    <property type="entry name" value="Amino acid/polyamine transporter I"/>
    <property type="match status" value="1"/>
</dbReference>
<feature type="transmembrane region" description="Helical" evidence="5">
    <location>
        <begin position="252"/>
        <end position="274"/>
    </location>
</feature>
<organism evidence="6 7">
    <name type="scientific">Tumebacillus flagellatus</name>
    <dbReference type="NCBI Taxonomy" id="1157490"/>
    <lineage>
        <taxon>Bacteria</taxon>
        <taxon>Bacillati</taxon>
        <taxon>Bacillota</taxon>
        <taxon>Bacilli</taxon>
        <taxon>Bacillales</taxon>
        <taxon>Alicyclobacillaceae</taxon>
        <taxon>Tumebacillus</taxon>
    </lineage>
</organism>
<sequence length="609" mass="66830">MIRELKRFLIGRPMKTSQLDHERLPKWKALPILSSDALSSVAYGTEAILGVLVAVSASAMWVSLPISLAIVLLLTTLILSYRQIIHAYPGGGGAYVVSKDQLGDKFALIAGASLLVDYTLTVAVSVTAGVAAITSAFPALLEHKVLIAVLLVLVIMVLNLRGVTESATVFSYPTYAFILGLLVLIGAGLFSLRSGHVNFDLSRPHDLAISGITWFVILQAFSSGCSALTGVEAISNATPNFRAPESKNAANTLGILGILLAVLFSGTSLLSYLYHIAPHPNATVLSQVAEQVFGRGGMYYYIQGTTALILVLAANTSFTGFPLLAALMARDGYMPRQFTLRGDRLGYSIGIIALSVAAIVLIVAFGGNTDALIPLYAIGVFLSFTLSQTGMVRRWFRLRDRGWQGKALINGIGAVVSLVVLVIFAVTKFDEGAWVVLLILPVIIFCFLMIHRHYQAIASELRVDIERVHPQQSGNLVIIPVSSISQVVNESLSYAKSLTRPENIICVYIGFDFETIHAFEEKWRRWNPGVRLVSIRSQYRSILRPLFRFIDSAEARVSEGDFVTLLVPEFITRRWWHRILHNQTSLLIKAWALHSRDIIVISVPYRLKH</sequence>
<evidence type="ECO:0000256" key="3">
    <source>
        <dbReference type="ARBA" id="ARBA00022989"/>
    </source>
</evidence>
<dbReference type="OrthoDB" id="9759676at2"/>
<comment type="caution">
    <text evidence="6">The sequence shown here is derived from an EMBL/GenBank/DDBJ whole genome shotgun (WGS) entry which is preliminary data.</text>
</comment>
<protein>
    <submittedName>
        <fullName evidence="6">Amino acid permease</fullName>
    </submittedName>
</protein>
<evidence type="ECO:0000256" key="4">
    <source>
        <dbReference type="ARBA" id="ARBA00023136"/>
    </source>
</evidence>
<dbReference type="InterPro" id="IPR053153">
    <property type="entry name" value="APC_K+_Transporter"/>
</dbReference>
<dbReference type="GO" id="GO:0022857">
    <property type="term" value="F:transmembrane transporter activity"/>
    <property type="evidence" value="ECO:0007669"/>
    <property type="project" value="InterPro"/>
</dbReference>